<feature type="compositionally biased region" description="Basic and acidic residues" evidence="4">
    <location>
        <begin position="1"/>
        <end position="10"/>
    </location>
</feature>
<feature type="region of interest" description="Disordered" evidence="4">
    <location>
        <begin position="1"/>
        <end position="36"/>
    </location>
</feature>
<dbReference type="InterPro" id="IPR036188">
    <property type="entry name" value="FAD/NAD-bd_sf"/>
</dbReference>
<organism evidence="6 7">
    <name type="scientific">Streptomyces humidus</name>
    <dbReference type="NCBI Taxonomy" id="52259"/>
    <lineage>
        <taxon>Bacteria</taxon>
        <taxon>Bacillati</taxon>
        <taxon>Actinomycetota</taxon>
        <taxon>Actinomycetes</taxon>
        <taxon>Kitasatosporales</taxon>
        <taxon>Streptomycetaceae</taxon>
        <taxon>Streptomyces</taxon>
    </lineage>
</organism>
<dbReference type="GO" id="GO:0016491">
    <property type="term" value="F:oxidoreductase activity"/>
    <property type="evidence" value="ECO:0007669"/>
    <property type="project" value="InterPro"/>
</dbReference>
<comment type="subunit">
    <text evidence="2">Interacts with COX5B; this interaction may contribute to localize PYROXD2 to the inner face of the inner mitochondrial membrane.</text>
</comment>
<dbReference type="AlphaFoldDB" id="A0A918L5R3"/>
<dbReference type="GO" id="GO:0005829">
    <property type="term" value="C:cytosol"/>
    <property type="evidence" value="ECO:0007669"/>
    <property type="project" value="TreeGrafter"/>
</dbReference>
<comment type="function">
    <text evidence="1">Probable oxidoreductase that may play a role as regulator of mitochondrial function.</text>
</comment>
<evidence type="ECO:0000256" key="2">
    <source>
        <dbReference type="ARBA" id="ARBA00038825"/>
    </source>
</evidence>
<dbReference type="PANTHER" id="PTHR10668">
    <property type="entry name" value="PHYTOENE DEHYDROGENASE"/>
    <property type="match status" value="1"/>
</dbReference>
<dbReference type="InterPro" id="IPR002937">
    <property type="entry name" value="Amino_oxidase"/>
</dbReference>
<accession>A0A918L5R3</accession>
<dbReference type="RefSeq" id="WP_229878333.1">
    <property type="nucleotide sequence ID" value="NZ_BMTL01000025.1"/>
</dbReference>
<evidence type="ECO:0000256" key="4">
    <source>
        <dbReference type="SAM" id="MobiDB-lite"/>
    </source>
</evidence>
<gene>
    <name evidence="6" type="ORF">GCM10010269_55920</name>
</gene>
<protein>
    <recommendedName>
        <fullName evidence="3">Pyridine nucleotide-disulfide oxidoreductase domain-containing protein 2</fullName>
    </recommendedName>
</protein>
<dbReference type="Pfam" id="PF01593">
    <property type="entry name" value="Amino_oxidase"/>
    <property type="match status" value="1"/>
</dbReference>
<dbReference type="SUPFAM" id="SSF51905">
    <property type="entry name" value="FAD/NAD(P)-binding domain"/>
    <property type="match status" value="1"/>
</dbReference>
<reference evidence="6" key="1">
    <citation type="journal article" date="2014" name="Int. J. Syst. Evol. Microbiol.">
        <title>Complete genome sequence of Corynebacterium casei LMG S-19264T (=DSM 44701T), isolated from a smear-ripened cheese.</title>
        <authorList>
            <consortium name="US DOE Joint Genome Institute (JGI-PGF)"/>
            <person name="Walter F."/>
            <person name="Albersmeier A."/>
            <person name="Kalinowski J."/>
            <person name="Ruckert C."/>
        </authorList>
    </citation>
    <scope>NUCLEOTIDE SEQUENCE</scope>
    <source>
        <strain evidence="6">JCM 4386</strain>
    </source>
</reference>
<keyword evidence="7" id="KW-1185">Reference proteome</keyword>
<feature type="domain" description="Amine oxidase" evidence="5">
    <location>
        <begin position="51"/>
        <end position="328"/>
    </location>
</feature>
<dbReference type="Gene3D" id="3.50.50.60">
    <property type="entry name" value="FAD/NAD(P)-binding domain"/>
    <property type="match status" value="2"/>
</dbReference>
<dbReference type="PANTHER" id="PTHR10668:SF103">
    <property type="entry name" value="PYRIDINE NUCLEOTIDE-DISULFIDE OXIDOREDUCTASE DOMAIN-CONTAINING PROTEIN 2"/>
    <property type="match status" value="1"/>
</dbReference>
<feature type="compositionally biased region" description="Gly residues" evidence="4">
    <location>
        <begin position="12"/>
        <end position="33"/>
    </location>
</feature>
<evidence type="ECO:0000259" key="5">
    <source>
        <dbReference type="Pfam" id="PF01593"/>
    </source>
</evidence>
<evidence type="ECO:0000313" key="6">
    <source>
        <dbReference type="EMBL" id="GGS09573.1"/>
    </source>
</evidence>
<sequence>MPAHEGHHGEQGNQGHGGGGGDGGRQGSRGHAGPGKKRAYDVVVVGGGHNGLVAAAYLAGAGRSVLVLERLDHTGGAAVSTRPFTGVDARLSRYSYLVSLLPSKIVRDLGLSFRVRSRTISSYTPVERAGRPTGLLVGGGEGRTREAFARLTGGEREYAAWERFYGMTGRLAQRVFPTLTEPLPTREELRRTVDDEEAWRTLFEEPIGAAVEERFADDLVRGVVLTDALIGTFADAHDPSLRQNRCFLYHVIGGGTGAWDVPVGGMGALTDALAAAARDAGAVLATGHEAVRIDTDGRTAEVAYRTADGEGVAAARHVLVNASPQALAALTGGERPAPAEGAQLKVNMLLERLPRLRDSSVDPREAFAGTFHIAEGYEQLAAAHAQAAAGALPAAPPSEIYCHSLTDPTILGADLAQKGYQTLTLFGLHTPARLFRADNDGVREELLRSTLAQLDAHLAEPLADCLALDADGRPCIEARTPLDLERDLGLPGGNIFHRELSWPYADDGAGRWGVETRHANVLLCGAGAVRGGGVSGVPGHNAAMAVLEAPAAGERS</sequence>
<name>A0A918L5R3_9ACTN</name>
<evidence type="ECO:0000256" key="1">
    <source>
        <dbReference type="ARBA" id="ARBA00037217"/>
    </source>
</evidence>
<evidence type="ECO:0000313" key="7">
    <source>
        <dbReference type="Proteomes" id="UP000606194"/>
    </source>
</evidence>
<reference evidence="6" key="2">
    <citation type="submission" date="2020-09" db="EMBL/GenBank/DDBJ databases">
        <authorList>
            <person name="Sun Q."/>
            <person name="Ohkuma M."/>
        </authorList>
    </citation>
    <scope>NUCLEOTIDE SEQUENCE</scope>
    <source>
        <strain evidence="6">JCM 4386</strain>
    </source>
</reference>
<proteinExistence type="predicted"/>
<dbReference type="Proteomes" id="UP000606194">
    <property type="component" value="Unassembled WGS sequence"/>
</dbReference>
<evidence type="ECO:0000256" key="3">
    <source>
        <dbReference type="ARBA" id="ARBA00040298"/>
    </source>
</evidence>
<dbReference type="EMBL" id="BMTL01000025">
    <property type="protein sequence ID" value="GGS09573.1"/>
    <property type="molecule type" value="Genomic_DNA"/>
</dbReference>
<comment type="caution">
    <text evidence="6">The sequence shown here is derived from an EMBL/GenBank/DDBJ whole genome shotgun (WGS) entry which is preliminary data.</text>
</comment>